<dbReference type="InterPro" id="IPR010068">
    <property type="entry name" value="Peri-bd_TauA"/>
</dbReference>
<sequence>MSLKTKPIIISVVVLVAVVAFIWVQFKDNFGQSDQPVVIAYQTGVDPSKVAQADGDYEKNSHRKIEWKKFDAGPDVVNALASGDVVIGNLGSSPLAAAASRNLPIEVFLITSKLGASESLIVRKDKGINTPEDLIGKTIAVPFVSTTHYSLLSALKHWNIPESQVKIINLRPPEIIAAWERGDIDGAYVWEPALSKLKNGGTILTDSKQVGEWGNPTYDLWVVRQDFAKNNPDFVKAFSQTTLQQIEEYNRNPDGYLKDQDKLTKISQLTGSNAEDIPLLLSGNTYLDEAQQKQTLQHEFAKNIHDTATFLKSQGKVDQVKADYQENVTTAYLP</sequence>
<evidence type="ECO:0000313" key="7">
    <source>
        <dbReference type="Proteomes" id="UP000196536"/>
    </source>
</evidence>
<dbReference type="RefSeq" id="WP_087621094.1">
    <property type="nucleotide sequence ID" value="NZ_NEXX01000004.1"/>
</dbReference>
<accession>A0A1Z9YX12</accession>
<dbReference type="GO" id="GO:0043190">
    <property type="term" value="C:ATP-binding cassette (ABC) transporter complex"/>
    <property type="evidence" value="ECO:0007669"/>
    <property type="project" value="InterPro"/>
</dbReference>
<dbReference type="SUPFAM" id="SSF53850">
    <property type="entry name" value="Periplasmic binding protein-like II"/>
    <property type="match status" value="1"/>
</dbReference>
<dbReference type="GO" id="GO:0022857">
    <property type="term" value="F:transmembrane transporter activity"/>
    <property type="evidence" value="ECO:0007669"/>
    <property type="project" value="InterPro"/>
</dbReference>
<protein>
    <submittedName>
        <fullName evidence="6">Taurine ABC transporter substrate-binding protein</fullName>
    </submittedName>
</protein>
<proteinExistence type="inferred from homology"/>
<keyword evidence="4" id="KW-0812">Transmembrane</keyword>
<evidence type="ECO:0000256" key="3">
    <source>
        <dbReference type="ARBA" id="ARBA00022729"/>
    </source>
</evidence>
<evidence type="ECO:0000256" key="4">
    <source>
        <dbReference type="SAM" id="Phobius"/>
    </source>
</evidence>
<keyword evidence="3" id="KW-0732">Signal</keyword>
<name>A0A1Z9YX12_9GAMM</name>
<dbReference type="InterPro" id="IPR001638">
    <property type="entry name" value="Solute-binding_3/MltF_N"/>
</dbReference>
<comment type="caution">
    <text evidence="6">The sequence shown here is derived from an EMBL/GenBank/DDBJ whole genome shotgun (WGS) entry which is preliminary data.</text>
</comment>
<dbReference type="SMART" id="SM00062">
    <property type="entry name" value="PBPb"/>
    <property type="match status" value="1"/>
</dbReference>
<comment type="similarity">
    <text evidence="2">Belongs to the bacterial solute-binding protein SsuA/TauA family.</text>
</comment>
<dbReference type="GO" id="GO:0042597">
    <property type="term" value="C:periplasmic space"/>
    <property type="evidence" value="ECO:0007669"/>
    <property type="project" value="UniProtKB-SubCell"/>
</dbReference>
<dbReference type="GO" id="GO:0042918">
    <property type="term" value="P:alkanesulfonate transmembrane transport"/>
    <property type="evidence" value="ECO:0007669"/>
    <property type="project" value="TreeGrafter"/>
</dbReference>
<dbReference type="Proteomes" id="UP000196536">
    <property type="component" value="Unassembled WGS sequence"/>
</dbReference>
<dbReference type="InterPro" id="IPR007210">
    <property type="entry name" value="ABC_Gly_betaine_transp_sub-bd"/>
</dbReference>
<dbReference type="OrthoDB" id="286202at2"/>
<dbReference type="Pfam" id="PF04069">
    <property type="entry name" value="OpuAC"/>
    <property type="match status" value="1"/>
</dbReference>
<keyword evidence="7" id="KW-1185">Reference proteome</keyword>
<feature type="domain" description="Solute-binding protein family 3/N-terminal" evidence="5">
    <location>
        <begin position="36"/>
        <end position="254"/>
    </location>
</feature>
<keyword evidence="4" id="KW-0472">Membrane</keyword>
<dbReference type="CDD" id="cd13560">
    <property type="entry name" value="PBP2_taurine"/>
    <property type="match status" value="1"/>
</dbReference>
<gene>
    <name evidence="6" type="ORF">CAP51_12500</name>
</gene>
<evidence type="ECO:0000256" key="1">
    <source>
        <dbReference type="ARBA" id="ARBA00004418"/>
    </source>
</evidence>
<comment type="subcellular location">
    <subcellularLocation>
        <location evidence="1">Periplasm</location>
    </subcellularLocation>
</comment>
<feature type="transmembrane region" description="Helical" evidence="4">
    <location>
        <begin position="7"/>
        <end position="26"/>
    </location>
</feature>
<evidence type="ECO:0000259" key="5">
    <source>
        <dbReference type="SMART" id="SM00062"/>
    </source>
</evidence>
<dbReference type="AlphaFoldDB" id="A0A1Z9YX12"/>
<dbReference type="PANTHER" id="PTHR30024">
    <property type="entry name" value="ALIPHATIC SULFONATES-BINDING PROTEIN-RELATED"/>
    <property type="match status" value="1"/>
</dbReference>
<evidence type="ECO:0000256" key="2">
    <source>
        <dbReference type="ARBA" id="ARBA00010742"/>
    </source>
</evidence>
<organism evidence="6 7">
    <name type="scientific">Acinetobacter populi</name>
    <dbReference type="NCBI Taxonomy" id="1582270"/>
    <lineage>
        <taxon>Bacteria</taxon>
        <taxon>Pseudomonadati</taxon>
        <taxon>Pseudomonadota</taxon>
        <taxon>Gammaproteobacteria</taxon>
        <taxon>Moraxellales</taxon>
        <taxon>Moraxellaceae</taxon>
        <taxon>Acinetobacter</taxon>
    </lineage>
</organism>
<dbReference type="PANTHER" id="PTHR30024:SF47">
    <property type="entry name" value="TAURINE-BINDING PERIPLASMIC PROTEIN"/>
    <property type="match status" value="1"/>
</dbReference>
<keyword evidence="4" id="KW-1133">Transmembrane helix</keyword>
<reference evidence="6 7" key="1">
    <citation type="submission" date="2017-05" db="EMBL/GenBank/DDBJ databases">
        <title>Acinetobacter populi ANC 5415 (= PBJ7), whole genome shotgun sequencing project.</title>
        <authorList>
            <person name="Nemec A."/>
            <person name="Radolfova-Krizova L."/>
        </authorList>
    </citation>
    <scope>NUCLEOTIDE SEQUENCE [LARGE SCALE GENOMIC DNA]</scope>
    <source>
        <strain evidence="6 7">PBJ7</strain>
    </source>
</reference>
<dbReference type="NCBIfam" id="TIGR01729">
    <property type="entry name" value="taurine_ABC_bnd"/>
    <property type="match status" value="1"/>
</dbReference>
<dbReference type="EMBL" id="NEXX01000004">
    <property type="protein sequence ID" value="OUY06739.1"/>
    <property type="molecule type" value="Genomic_DNA"/>
</dbReference>
<evidence type="ECO:0000313" key="6">
    <source>
        <dbReference type="EMBL" id="OUY06739.1"/>
    </source>
</evidence>
<dbReference type="Gene3D" id="3.40.190.10">
    <property type="entry name" value="Periplasmic binding protein-like II"/>
    <property type="match status" value="2"/>
</dbReference>